<comment type="caution">
    <text evidence="3">The sequence shown here is derived from an EMBL/GenBank/DDBJ whole genome shotgun (WGS) entry which is preliminary data.</text>
</comment>
<gene>
    <name evidence="3" type="ORF">D5R40_02935</name>
</gene>
<dbReference type="RefSeq" id="WP_124154205.1">
    <property type="nucleotide sequence ID" value="NZ_CAWOLW010000706.1"/>
</dbReference>
<dbReference type="Pfam" id="PF12204">
    <property type="entry name" value="DUF3598_N"/>
    <property type="match status" value="1"/>
</dbReference>
<dbReference type="InterPro" id="IPR048378">
    <property type="entry name" value="BFA1-like_C"/>
</dbReference>
<dbReference type="EMBL" id="RCBY01000009">
    <property type="protein sequence ID" value="RQH55295.1"/>
    <property type="molecule type" value="Genomic_DNA"/>
</dbReference>
<dbReference type="AlphaFoldDB" id="A0A3N6Q278"/>
<feature type="domain" description="Biogenesis factor required for ATP synthase 1-like C-terminal" evidence="2">
    <location>
        <begin position="191"/>
        <end position="253"/>
    </location>
</feature>
<organism evidence="3 4">
    <name type="scientific">Okeania hirsuta</name>
    <dbReference type="NCBI Taxonomy" id="1458930"/>
    <lineage>
        <taxon>Bacteria</taxon>
        <taxon>Bacillati</taxon>
        <taxon>Cyanobacteriota</taxon>
        <taxon>Cyanophyceae</taxon>
        <taxon>Oscillatoriophycideae</taxon>
        <taxon>Oscillatoriales</taxon>
        <taxon>Microcoleaceae</taxon>
        <taxon>Okeania</taxon>
    </lineage>
</organism>
<dbReference type="InterPro" id="IPR022017">
    <property type="entry name" value="BFA1-like_DUF3598"/>
</dbReference>
<sequence>MNLQEQNWTNLFGNHTPEGIAWHGIWTRYSPELEVINSFQSIRKFSANQDKTVINQQNNYTYADGSTEEKQWQIEKEIANQPDGMIHPAFESMRTLSFSKEAKTWMCPQLKIGHRFGCELFFEHQNFRTSVVPIYGENGELTGFTQIREHLNSYPEQKPGAELKNISGNWVGQKQSMTPDLQISQEAEMTKLELDPTAGKNQTFFLPDGIVINVPEKVKIGEEFELVVGKMVIENKYKRMIIKYDKDGKFIQLISEVFDQKN</sequence>
<evidence type="ECO:0000259" key="1">
    <source>
        <dbReference type="Pfam" id="PF12204"/>
    </source>
</evidence>
<keyword evidence="4" id="KW-1185">Reference proteome</keyword>
<dbReference type="InterPro" id="IPR012674">
    <property type="entry name" value="Calycin"/>
</dbReference>
<protein>
    <submittedName>
        <fullName evidence="3">DUF3598 family protein</fullName>
    </submittedName>
</protein>
<evidence type="ECO:0000313" key="3">
    <source>
        <dbReference type="EMBL" id="RQH55295.1"/>
    </source>
</evidence>
<dbReference type="Gene3D" id="2.40.128.20">
    <property type="match status" value="2"/>
</dbReference>
<dbReference type="OrthoDB" id="465937at2"/>
<dbReference type="Proteomes" id="UP000269154">
    <property type="component" value="Unassembled WGS sequence"/>
</dbReference>
<reference evidence="3 4" key="1">
    <citation type="journal article" date="2018" name="ACS Chem. Biol.">
        <title>Ketoreductase domain dysfunction expands chemodiversity: malyngamide biosynthesis in the cyanobacterium Okeania hirsuta.</title>
        <authorList>
            <person name="Moss N.A."/>
            <person name="Leao T."/>
            <person name="Rankin M."/>
            <person name="McCullough T.M."/>
            <person name="Qu P."/>
            <person name="Korobeynikov A."/>
            <person name="Smith J.L."/>
            <person name="Gerwick L."/>
            <person name="Gerwick W.H."/>
        </authorList>
    </citation>
    <scope>NUCLEOTIDE SEQUENCE [LARGE SCALE GENOMIC DNA]</scope>
    <source>
        <strain evidence="3 4">PAB10Feb10-1</strain>
    </source>
</reference>
<name>A0A3N6Q278_9CYAN</name>
<accession>A0A3N6Q278</accession>
<evidence type="ECO:0000313" key="4">
    <source>
        <dbReference type="Proteomes" id="UP000269154"/>
    </source>
</evidence>
<proteinExistence type="predicted"/>
<dbReference type="SUPFAM" id="SSF50814">
    <property type="entry name" value="Lipocalins"/>
    <property type="match status" value="2"/>
</dbReference>
<dbReference type="Pfam" id="PF21053">
    <property type="entry name" value="BFA1_C"/>
    <property type="match status" value="1"/>
</dbReference>
<evidence type="ECO:0000259" key="2">
    <source>
        <dbReference type="Pfam" id="PF21053"/>
    </source>
</evidence>
<feature type="domain" description="DUF3598" evidence="1">
    <location>
        <begin position="4"/>
        <end position="153"/>
    </location>
</feature>